<sequence>MPINHINPECLETLWVEYAWLAPLVLYAAYLGRYFLVRRPLRTGLYNDLVSDLHEPEGREAAIGKIGAPNRWRTFYRDSLDGLPGFFDRVFGEGGGGIRACCMPAGFGPRERPISVTSAIRS</sequence>
<evidence type="ECO:0000313" key="2">
    <source>
        <dbReference type="EMBL" id="VFJ93404.1"/>
    </source>
</evidence>
<proteinExistence type="predicted"/>
<evidence type="ECO:0000313" key="3">
    <source>
        <dbReference type="EMBL" id="VFJ94120.1"/>
    </source>
</evidence>
<evidence type="ECO:0000313" key="4">
    <source>
        <dbReference type="EMBL" id="VFK06775.1"/>
    </source>
</evidence>
<dbReference type="AlphaFoldDB" id="A0A450UNT2"/>
<accession>A0A450UNT2</accession>
<keyword evidence="1" id="KW-0812">Transmembrane</keyword>
<feature type="transmembrane region" description="Helical" evidence="1">
    <location>
        <begin position="18"/>
        <end position="36"/>
    </location>
</feature>
<protein>
    <submittedName>
        <fullName evidence="3">Uncharacterized protein</fullName>
    </submittedName>
</protein>
<keyword evidence="1" id="KW-0472">Membrane</keyword>
<gene>
    <name evidence="2" type="ORF">BECKH772A_GA0070896_1005613</name>
    <name evidence="3" type="ORF">BECKH772B_GA0070898_1005514</name>
    <name evidence="4" type="ORF">BECKH772C_GA0070978_103731</name>
</gene>
<name>A0A450UNT2_9GAMM</name>
<dbReference type="EMBL" id="CAADFJ010000373">
    <property type="protein sequence ID" value="VFK06775.1"/>
    <property type="molecule type" value="Genomic_DNA"/>
</dbReference>
<dbReference type="EMBL" id="CAADFI010000055">
    <property type="protein sequence ID" value="VFJ94120.1"/>
    <property type="molecule type" value="Genomic_DNA"/>
</dbReference>
<organism evidence="3">
    <name type="scientific">Candidatus Kentrum eta</name>
    <dbReference type="NCBI Taxonomy" id="2126337"/>
    <lineage>
        <taxon>Bacteria</taxon>
        <taxon>Pseudomonadati</taxon>
        <taxon>Pseudomonadota</taxon>
        <taxon>Gammaproteobacteria</taxon>
        <taxon>Candidatus Kentrum</taxon>
    </lineage>
</organism>
<evidence type="ECO:0000256" key="1">
    <source>
        <dbReference type="SAM" id="Phobius"/>
    </source>
</evidence>
<keyword evidence="1" id="KW-1133">Transmembrane helix</keyword>
<dbReference type="EMBL" id="CAADFG010000056">
    <property type="protein sequence ID" value="VFJ93404.1"/>
    <property type="molecule type" value="Genomic_DNA"/>
</dbReference>
<reference evidence="3" key="1">
    <citation type="submission" date="2019-02" db="EMBL/GenBank/DDBJ databases">
        <authorList>
            <person name="Gruber-Vodicka R. H."/>
            <person name="Seah K. B. B."/>
        </authorList>
    </citation>
    <scope>NUCLEOTIDE SEQUENCE</scope>
    <source>
        <strain evidence="4">BECK_SA2B12</strain>
        <strain evidence="2">BECK_SA2B15</strain>
        <strain evidence="3">BECK_SA2B20</strain>
    </source>
</reference>